<keyword evidence="3" id="KW-0238">DNA-binding</keyword>
<dbReference type="Gene3D" id="1.10.150.130">
    <property type="match status" value="1"/>
</dbReference>
<keyword evidence="1" id="KW-0159">Chromosome partition</keyword>
<dbReference type="CDD" id="cd00799">
    <property type="entry name" value="INT_Cre_C"/>
    <property type="match status" value="1"/>
</dbReference>
<dbReference type="PANTHER" id="PTHR30349:SF81">
    <property type="entry name" value="TYROSINE RECOMBINASE XERC"/>
    <property type="match status" value="1"/>
</dbReference>
<dbReference type="GO" id="GO:0003677">
    <property type="term" value="F:DNA binding"/>
    <property type="evidence" value="ECO:0007669"/>
    <property type="project" value="UniProtKB-KW"/>
</dbReference>
<dbReference type="AlphaFoldDB" id="A0A1Y5Q134"/>
<dbReference type="Pfam" id="PF00589">
    <property type="entry name" value="Phage_integrase"/>
    <property type="match status" value="1"/>
</dbReference>
<dbReference type="GO" id="GO:0015074">
    <property type="term" value="P:DNA integration"/>
    <property type="evidence" value="ECO:0007669"/>
    <property type="project" value="UniProtKB-KW"/>
</dbReference>
<protein>
    <submittedName>
        <fullName evidence="6">Integrase family protein</fullName>
    </submittedName>
</protein>
<evidence type="ECO:0000256" key="2">
    <source>
        <dbReference type="ARBA" id="ARBA00022908"/>
    </source>
</evidence>
<feature type="domain" description="Tyr recombinase" evidence="5">
    <location>
        <begin position="159"/>
        <end position="354"/>
    </location>
</feature>
<evidence type="ECO:0000259" key="5">
    <source>
        <dbReference type="PROSITE" id="PS51898"/>
    </source>
</evidence>
<organism evidence="6">
    <name type="scientific">uncultured Stenotrophomonas sp</name>
    <dbReference type="NCBI Taxonomy" id="165438"/>
    <lineage>
        <taxon>Bacteria</taxon>
        <taxon>Pseudomonadati</taxon>
        <taxon>Pseudomonadota</taxon>
        <taxon>Gammaproteobacteria</taxon>
        <taxon>Lysobacterales</taxon>
        <taxon>Lysobacteraceae</taxon>
        <taxon>Stenotrophomonas</taxon>
        <taxon>environmental samples</taxon>
    </lineage>
</organism>
<evidence type="ECO:0000256" key="4">
    <source>
        <dbReference type="ARBA" id="ARBA00023172"/>
    </source>
</evidence>
<evidence type="ECO:0000256" key="1">
    <source>
        <dbReference type="ARBA" id="ARBA00022829"/>
    </source>
</evidence>
<dbReference type="PANTHER" id="PTHR30349">
    <property type="entry name" value="PHAGE INTEGRASE-RELATED"/>
    <property type="match status" value="1"/>
</dbReference>
<dbReference type="SUPFAM" id="SSF56349">
    <property type="entry name" value="DNA breaking-rejoining enzymes"/>
    <property type="match status" value="1"/>
</dbReference>
<dbReference type="EMBL" id="FLTS01000001">
    <property type="protein sequence ID" value="SBV35999.1"/>
    <property type="molecule type" value="Genomic_DNA"/>
</dbReference>
<dbReference type="GO" id="GO:0007059">
    <property type="term" value="P:chromosome segregation"/>
    <property type="evidence" value="ECO:0007669"/>
    <property type="project" value="UniProtKB-KW"/>
</dbReference>
<dbReference type="Gene3D" id="1.10.443.10">
    <property type="entry name" value="Intergrase catalytic core"/>
    <property type="match status" value="1"/>
</dbReference>
<keyword evidence="4" id="KW-0233">DNA recombination</keyword>
<dbReference type="SUPFAM" id="SSF47823">
    <property type="entry name" value="lambda integrase-like, N-terminal domain"/>
    <property type="match status" value="1"/>
</dbReference>
<dbReference type="InterPro" id="IPR011010">
    <property type="entry name" value="DNA_brk_join_enz"/>
</dbReference>
<proteinExistence type="predicted"/>
<accession>A0A1Y5Q134</accession>
<keyword evidence="2" id="KW-0229">DNA integration</keyword>
<dbReference type="InterPro" id="IPR010998">
    <property type="entry name" value="Integrase_recombinase_N"/>
</dbReference>
<dbReference type="PROSITE" id="PS51898">
    <property type="entry name" value="TYR_RECOMBINASE"/>
    <property type="match status" value="1"/>
</dbReference>
<sequence length="369" mass="39865">MKQAAFDLLPSALLPEQLTSSAAKAAREVFAEAESINTNRSYTTASRYWAAWYHGRYGRTIELPLTSVVVVQFIVDHLARKGKNGLTWELPEALDEQLVAAGFKQRLGAFKLSTVVHRVAVLSAVHQLKKLPNPCETPEVRQLLSKGRRAAHKRGERPRKKTAITGNELEALIATCDDTLEGLRDRALLYFAFASGGRRRSEVAAADLADLRRIAPDAYLYRLEHGKTLQDGPKANATPDKPILGVAADALTAWLEASGLQDGPIFRRLWGDTIGPSISPRAVADIVQRRAALAGLDGDFGGHSLRSGFVTEGARQGVALPALMAMTDHRSVASVVGYFQAGSVTDNPAANLLARRKAGTGQDKGDPET</sequence>
<name>A0A1Y5Q134_9GAMM</name>
<dbReference type="InterPro" id="IPR002104">
    <property type="entry name" value="Integrase_catalytic"/>
</dbReference>
<reference evidence="6" key="1">
    <citation type="submission" date="2016-03" db="EMBL/GenBank/DDBJ databases">
        <authorList>
            <person name="Ploux O."/>
        </authorList>
    </citation>
    <scope>NUCLEOTIDE SEQUENCE</scope>
    <source>
        <strain evidence="6">UC10</strain>
    </source>
</reference>
<dbReference type="GO" id="GO:0006310">
    <property type="term" value="P:DNA recombination"/>
    <property type="evidence" value="ECO:0007669"/>
    <property type="project" value="UniProtKB-KW"/>
</dbReference>
<evidence type="ECO:0000256" key="3">
    <source>
        <dbReference type="ARBA" id="ARBA00023125"/>
    </source>
</evidence>
<gene>
    <name evidence="6" type="ORF">STPYR_10929</name>
</gene>
<evidence type="ECO:0000313" key="6">
    <source>
        <dbReference type="EMBL" id="SBV35999.1"/>
    </source>
</evidence>
<dbReference type="InterPro" id="IPR013762">
    <property type="entry name" value="Integrase-like_cat_sf"/>
</dbReference>
<dbReference type="InterPro" id="IPR050090">
    <property type="entry name" value="Tyrosine_recombinase_XerCD"/>
</dbReference>